<evidence type="ECO:0000259" key="1">
    <source>
        <dbReference type="Pfam" id="PF03372"/>
    </source>
</evidence>
<keyword evidence="3" id="KW-1185">Reference proteome</keyword>
<dbReference type="InterPro" id="IPR036691">
    <property type="entry name" value="Endo/exonu/phosph_ase_sf"/>
</dbReference>
<dbReference type="Pfam" id="PF03372">
    <property type="entry name" value="Exo_endo_phos"/>
    <property type="match status" value="1"/>
</dbReference>
<dbReference type="EMBL" id="UPSH01000001">
    <property type="protein sequence ID" value="VBB18824.1"/>
    <property type="molecule type" value="Genomic_DNA"/>
</dbReference>
<accession>A0A5K0UBD8</accession>
<dbReference type="SUPFAM" id="SSF56219">
    <property type="entry name" value="DNase I-like"/>
    <property type="match status" value="1"/>
</dbReference>
<name>A0A5K0UBD8_9VIRU</name>
<dbReference type="InterPro" id="IPR050410">
    <property type="entry name" value="CCR4/nocturin_mRNA_transcr"/>
</dbReference>
<proteinExistence type="predicted"/>
<dbReference type="InterPro" id="IPR005135">
    <property type="entry name" value="Endo/exonuclease/phosphatase"/>
</dbReference>
<comment type="caution">
    <text evidence="2">The sequence shown here is derived from an EMBL/GenBank/DDBJ whole genome shotgun (WGS) entry which is preliminary data.</text>
</comment>
<evidence type="ECO:0000313" key="3">
    <source>
        <dbReference type="Proteomes" id="UP000594342"/>
    </source>
</evidence>
<organism evidence="2 3">
    <name type="scientific">Yasminevirus sp. GU-2018</name>
    <dbReference type="NCBI Taxonomy" id="2420051"/>
    <lineage>
        <taxon>Viruses</taxon>
        <taxon>Varidnaviria</taxon>
        <taxon>Bamfordvirae</taxon>
        <taxon>Nucleocytoviricota</taxon>
        <taxon>Megaviricetes</taxon>
        <taxon>Imitervirales</taxon>
        <taxon>Mimiviridae</taxon>
        <taxon>Klosneuvirinae</taxon>
        <taxon>Yasminevirus</taxon>
        <taxon>Yasminevirus saudimassiliense</taxon>
    </lineage>
</organism>
<dbReference type="PANTHER" id="PTHR12121:SF101">
    <property type="entry name" value="ENDONUCLEASE_EXONUCLEASE_PHOSPHATASE DOMAIN-CONTAINING PROTEIN"/>
    <property type="match status" value="1"/>
</dbReference>
<protein>
    <recommendedName>
        <fullName evidence="1">Endonuclease/exonuclease/phosphatase domain-containing protein</fullName>
    </recommendedName>
</protein>
<dbReference type="PANTHER" id="PTHR12121">
    <property type="entry name" value="CARBON CATABOLITE REPRESSOR PROTEIN 4"/>
    <property type="match status" value="1"/>
</dbReference>
<dbReference type="Gene3D" id="3.60.10.10">
    <property type="entry name" value="Endonuclease/exonuclease/phosphatase"/>
    <property type="match status" value="1"/>
</dbReference>
<reference evidence="2 3" key="1">
    <citation type="submission" date="2018-10" db="EMBL/GenBank/DDBJ databases">
        <authorList>
            <consortium name="IHU Genomes"/>
        </authorList>
    </citation>
    <scope>NUCLEOTIDE SEQUENCE [LARGE SCALE GENOMIC DNA]</scope>
    <source>
        <strain evidence="2 3">A1</strain>
    </source>
</reference>
<dbReference type="GO" id="GO:0000175">
    <property type="term" value="F:3'-5'-RNA exonuclease activity"/>
    <property type="evidence" value="ECO:0007669"/>
    <property type="project" value="TreeGrafter"/>
</dbReference>
<gene>
    <name evidence="2" type="ORF">YASMINEVIRUS_1356</name>
</gene>
<evidence type="ECO:0000313" key="2">
    <source>
        <dbReference type="EMBL" id="VBB18824.1"/>
    </source>
</evidence>
<sequence length="388" mass="43912">MDYSSSFQKKHNSRHDSRHDVRVITFNLLSQETINDVYFPLVKKHYSEFDGRSVKMKKLLESWMKVNFIICLQEMSVQWQKVLQPFFAENNYGFESQTYANGKMGVGIAYPFNHYDLLKKDEYVCGTGVKPILHALKRVDKKFKPHVSHASKKGYHEGVEIDMKPIIDELSDATDAKNVLLSLLLHCKFKGSSTGKNLIVSTYHMPCRFMLKYYLVSHILALKTRLSELSDAWSQQFGDQTVNQSANSTPTILAGDFNISAKSPEYKFLTGEAYTENEILTQKAECGESIEFVRNSDLLYNATGFDVNSGMKLRSVHKTLHGKEPPYTNVSLKADFTFVECIDYILISDDVDIRSCTVGLTVDNPHGTPYPNGLCPSDHLPLSASLSI</sequence>
<dbReference type="Proteomes" id="UP000594342">
    <property type="component" value="Unassembled WGS sequence"/>
</dbReference>
<feature type="domain" description="Endonuclease/exonuclease/phosphatase" evidence="1">
    <location>
        <begin position="25"/>
        <end position="379"/>
    </location>
</feature>